<proteinExistence type="predicted"/>
<accession>A0A6A6QPA0</accession>
<dbReference type="EMBL" id="MU004192">
    <property type="protein sequence ID" value="KAF2493533.1"/>
    <property type="molecule type" value="Genomic_DNA"/>
</dbReference>
<evidence type="ECO:0000259" key="1">
    <source>
        <dbReference type="Pfam" id="PF24852"/>
    </source>
</evidence>
<keyword evidence="3" id="KW-1185">Reference proteome</keyword>
<organism evidence="2 3">
    <name type="scientific">Lophium mytilinum</name>
    <dbReference type="NCBI Taxonomy" id="390894"/>
    <lineage>
        <taxon>Eukaryota</taxon>
        <taxon>Fungi</taxon>
        <taxon>Dikarya</taxon>
        <taxon>Ascomycota</taxon>
        <taxon>Pezizomycotina</taxon>
        <taxon>Dothideomycetes</taxon>
        <taxon>Pleosporomycetidae</taxon>
        <taxon>Mytilinidiales</taxon>
        <taxon>Mytilinidiaceae</taxon>
        <taxon>Lophium</taxon>
    </lineage>
</organism>
<dbReference type="Pfam" id="PF24852">
    <property type="entry name" value="DUF7726"/>
    <property type="match status" value="2"/>
</dbReference>
<feature type="domain" description="DUF7726" evidence="1">
    <location>
        <begin position="1"/>
        <end position="50"/>
    </location>
</feature>
<sequence>MKIGEFCNAIGVSNKSYNGFMSQSGTYKGSGFAAYEAAWEFFKKRELKGIPAPKKKRTTAPATTVAAAAASNNVASVSIPGEETDAVDIYDTCDEIRRKINLHLKKDGVTQAGFLRDLMAQYHKSDRKIQSKQLTDFRSKKGADRGNTSCVYYASYVFFEKLRIKEGKKKTPTREKMEQIWGAQGGMNTTDRGTGYTWSGPGMVPREDRFGRVWNDME</sequence>
<evidence type="ECO:0000313" key="2">
    <source>
        <dbReference type="EMBL" id="KAF2493533.1"/>
    </source>
</evidence>
<dbReference type="InterPro" id="IPR056143">
    <property type="entry name" value="DUF7726"/>
</dbReference>
<name>A0A6A6QPA0_9PEZI</name>
<feature type="domain" description="DUF7726" evidence="1">
    <location>
        <begin position="88"/>
        <end position="169"/>
    </location>
</feature>
<dbReference type="AlphaFoldDB" id="A0A6A6QPA0"/>
<dbReference type="PANTHER" id="PTHR42339">
    <property type="entry name" value="HISTONE H1"/>
    <property type="match status" value="1"/>
</dbReference>
<protein>
    <recommendedName>
        <fullName evidence="1">DUF7726 domain-containing protein</fullName>
    </recommendedName>
</protein>
<dbReference type="OrthoDB" id="2592504at2759"/>
<dbReference type="PANTHER" id="PTHR42339:SF1">
    <property type="entry name" value="HISTONE H1"/>
    <property type="match status" value="1"/>
</dbReference>
<dbReference type="Proteomes" id="UP000799750">
    <property type="component" value="Unassembled WGS sequence"/>
</dbReference>
<evidence type="ECO:0000313" key="3">
    <source>
        <dbReference type="Proteomes" id="UP000799750"/>
    </source>
</evidence>
<gene>
    <name evidence="2" type="ORF">BU16DRAFT_551352</name>
</gene>
<reference evidence="2" key="1">
    <citation type="journal article" date="2020" name="Stud. Mycol.">
        <title>101 Dothideomycetes genomes: a test case for predicting lifestyles and emergence of pathogens.</title>
        <authorList>
            <person name="Haridas S."/>
            <person name="Albert R."/>
            <person name="Binder M."/>
            <person name="Bloem J."/>
            <person name="Labutti K."/>
            <person name="Salamov A."/>
            <person name="Andreopoulos B."/>
            <person name="Baker S."/>
            <person name="Barry K."/>
            <person name="Bills G."/>
            <person name="Bluhm B."/>
            <person name="Cannon C."/>
            <person name="Castanera R."/>
            <person name="Culley D."/>
            <person name="Daum C."/>
            <person name="Ezra D."/>
            <person name="Gonzalez J."/>
            <person name="Henrissat B."/>
            <person name="Kuo A."/>
            <person name="Liang C."/>
            <person name="Lipzen A."/>
            <person name="Lutzoni F."/>
            <person name="Magnuson J."/>
            <person name="Mondo S."/>
            <person name="Nolan M."/>
            <person name="Ohm R."/>
            <person name="Pangilinan J."/>
            <person name="Park H.-J."/>
            <person name="Ramirez L."/>
            <person name="Alfaro M."/>
            <person name="Sun H."/>
            <person name="Tritt A."/>
            <person name="Yoshinaga Y."/>
            <person name="Zwiers L.-H."/>
            <person name="Turgeon B."/>
            <person name="Goodwin S."/>
            <person name="Spatafora J."/>
            <person name="Crous P."/>
            <person name="Grigoriev I."/>
        </authorList>
    </citation>
    <scope>NUCLEOTIDE SEQUENCE</scope>
    <source>
        <strain evidence="2">CBS 269.34</strain>
    </source>
</reference>